<dbReference type="SUPFAM" id="SSF53300">
    <property type="entry name" value="vWA-like"/>
    <property type="match status" value="1"/>
</dbReference>
<dbReference type="SUPFAM" id="SSF52540">
    <property type="entry name" value="P-loop containing nucleoside triphosphate hydrolases"/>
    <property type="match status" value="1"/>
</dbReference>
<keyword evidence="4" id="KW-1185">Reference proteome</keyword>
<organism evidence="3 4">
    <name type="scientific">Multifurca ochricompacta</name>
    <dbReference type="NCBI Taxonomy" id="376703"/>
    <lineage>
        <taxon>Eukaryota</taxon>
        <taxon>Fungi</taxon>
        <taxon>Dikarya</taxon>
        <taxon>Basidiomycota</taxon>
        <taxon>Agaricomycotina</taxon>
        <taxon>Agaricomycetes</taxon>
        <taxon>Russulales</taxon>
        <taxon>Russulaceae</taxon>
        <taxon>Multifurca</taxon>
    </lineage>
</organism>
<accession>A0AAD4QJS6</accession>
<dbReference type="EMBL" id="WTXG01000117">
    <property type="protein sequence ID" value="KAI0292593.1"/>
    <property type="molecule type" value="Genomic_DNA"/>
</dbReference>
<protein>
    <recommendedName>
        <fullName evidence="2">VWFA domain-containing protein</fullName>
    </recommendedName>
</protein>
<dbReference type="InterPro" id="IPR036465">
    <property type="entry name" value="vWFA_dom_sf"/>
</dbReference>
<feature type="compositionally biased region" description="Acidic residues" evidence="1">
    <location>
        <begin position="166"/>
        <end position="183"/>
    </location>
</feature>
<dbReference type="Pfam" id="PF13519">
    <property type="entry name" value="VWA_2"/>
    <property type="match status" value="1"/>
</dbReference>
<feature type="non-terminal residue" evidence="3">
    <location>
        <position position="1"/>
    </location>
</feature>
<sequence length="2174" mass="242781">KGMYRLLDLITEQGSGGLVDKIVIAQESLQGFINALSPGAYSSITKVNFKLLDKTFLKPIGIYGSKEESELISQGQLAEIAYPENVYTATTAEPVLRSGLYAVRSFTPSSEEQVYVLYWPEDSTWNDQATSPVQRNRVTFMRYLTKLCDQLVCLLSTEHSQTIVWGDDDDGDCDNRDNDDDEVSTGSVDSDSDRFYHFEVAKTKEQQENVITRMGFTVRLLDSLPPPTGTRIDPNVLCPTLLHGEKVQGFMTAEFKPGKTIVKPFSLDHQTADQIRLLDGDDVLCLSNAIDDKSLKTLMDLGFSTRFSKECKAWEQDIGQITQLSLATLAEREADFHAKIEEGYEGIRVKVQEVVIGEVLSAFPSLKHEDLLAKSTSPADPEVVADRANDSLRDLRIYPRAAQMLHDGIHAARLDSGIGDPEFQFKKTRFYFLRDLLRSEDTKNLKTDEIEALVGTVLGSRDMQSTLSSLKNFGKDDKDGGAFQSLKVWIGKAFKRSEGELWKEASNHASKVSDSYFLLRYRATGTNDHLYNAVVDATTTACSCLAKLVEFLVSMISQQILSTQKEECNKQVQRASQSAKDKDLETLRSNFVRQIEDLSRERSTSYFDSSTQLDSSSYSISGRHEFLPEEAIEYQVHLLHLHTDQRHKLQLDPSFVPTPVVNKRLSGSFHIPPGTLVKYAHLLEGDRILLGLFNSRGNIAIFIERLSRIDKVIQSRSFARLLHGDKIGETGIFSFDESKRMLAFYASARMQLHIFVFDEEFKSLRGMGSAIDLAPFYNTGVSIIHACFVHGSEEILFVDSDAQARIFSLTMLQPKPASLQLPQVPRAIYSSPDGSCVLVVQEENGVSSMRAYHWSTFGNSDGILITPDDFPVDLGAALLTSIVNRNTIHLIGLDLKSRCCRSLILDITCKATEFTFQEQRSNVSSRHGRQTLHNCLIDCHADVWARFPVVPAVKRNTITSSSDRRQKTLLYVTNDDLRPFSSRFSDLIRNFTKTSRKPTGDELSGISVSAQTFPSFMQQLNSALDWSVSRFRAGEWLADLLCLIPIHIAVTHENRFVPLKDGVLSAELEKSLLGAEVNRIVDSLSLGWYESIFQSYWASKPVKVVSSMGEQSVGKSFTLNHLVDTSFAGSAMRTTEGVWLSVSPTDDALIVALDFEGIHSLERSAQEDALLVLFNTAISNLVLFRNNFALNRDITGLFQSFQSSSSILDPASNPTLFQSTLVVIIKDVIDSDQAEVTREFSVKFQKIVEDEQDSNFITRLHAGKLKIVPWPVIESKEFYKLFLKVNKIIDKQPVSHQTAGSFLLTLKTLMAKLKANDWGAVLQTMAIHRADNLLAILPNALETGFSEIDPKQEPLKDFDTDLIIEAEDTEAQFLLAGPDTPVADRELRLASLRESWDKAHSRQHIDDTEWSFNLAEYLTHLVDLRVAHVDKWLGSNVERFPSGSASIDELRRMFDKAVIDLRAGIQLCKSQCASCNLFCIQIRSHEGGHDCLAGHKCVHDCSLCKRDALPATICGETAGHSGNHICRVGFHLCGQPCENSGRRGCNDKCVKPMEHEGNHMCSAPVHMCGHPCRLIGLKLPNGKLFSCSGTCPIPLDREHVDHECGERECPVSCQLCNRMCSESHLHGLEPHQNHLCGYDYTLLSCLMLGGICEIRTTPQSIEATFTGTHSVFQYTKRMSTDAKRLPCAKIIKPGEVEHPGPHIHSDEPKPFHFCESRCENCGYLCTLPFGHPQQEHETSHGSMSKTKWAIDGPDGTSLELGGHKFSSNDEGGPMLCNMVCASMGRHVHIDFCRGDASHNSETLHIKKRIVPRPRIPKDWITHGLHWRRMDPYSREDQANFAKCDALCAGPEHYVEEGGVNAQPSRCTQALFHAPMDGANVPSGIGYVSNDGHHFTCKNPIFMQPVHHVIFVIDRSSSMRRKDRMPLRNVAGYDRIILTANNRLGAVFSALYSFWLARQAAISRNAHLHLGVDRRDAYSLIFFDNESTICLENDSTSSPDELLTAALQYGPSVGTNFSCALESTQKVMDSHWSRERAPVVIFLSDGEGMIKDETMYNICRSAVRQGKPLSFHAVLFGEEAYSSTLRRMARIAQKVQESVPQNPFLPASANLLSSYTTALDTVQLAVTFQDFAQSLTKPRAFLFCPEPIRGEFEVKRAFKRGERQRLEGGGEGASR</sequence>
<evidence type="ECO:0000259" key="2">
    <source>
        <dbReference type="PROSITE" id="PS50234"/>
    </source>
</evidence>
<dbReference type="PANTHER" id="PTHR22796:SF1">
    <property type="entry name" value="VWFA DOMAIN-CONTAINING PROTEIN"/>
    <property type="match status" value="1"/>
</dbReference>
<reference evidence="3" key="1">
    <citation type="journal article" date="2022" name="New Phytol.">
        <title>Evolutionary transition to the ectomycorrhizal habit in the genomes of a hyperdiverse lineage of mushroom-forming fungi.</title>
        <authorList>
            <person name="Looney B."/>
            <person name="Miyauchi S."/>
            <person name="Morin E."/>
            <person name="Drula E."/>
            <person name="Courty P.E."/>
            <person name="Kohler A."/>
            <person name="Kuo A."/>
            <person name="LaButti K."/>
            <person name="Pangilinan J."/>
            <person name="Lipzen A."/>
            <person name="Riley R."/>
            <person name="Andreopoulos W."/>
            <person name="He G."/>
            <person name="Johnson J."/>
            <person name="Nolan M."/>
            <person name="Tritt A."/>
            <person name="Barry K.W."/>
            <person name="Grigoriev I.V."/>
            <person name="Nagy L.G."/>
            <person name="Hibbett D."/>
            <person name="Henrissat B."/>
            <person name="Matheny P.B."/>
            <person name="Labbe J."/>
            <person name="Martin F.M."/>
        </authorList>
    </citation>
    <scope>NUCLEOTIDE SEQUENCE</scope>
    <source>
        <strain evidence="3">BPL690</strain>
    </source>
</reference>
<dbReference type="SMART" id="SM00327">
    <property type="entry name" value="VWA"/>
    <property type="match status" value="1"/>
</dbReference>
<gene>
    <name evidence="3" type="ORF">B0F90DRAFT_1645427</name>
</gene>
<dbReference type="Gene3D" id="3.40.50.300">
    <property type="entry name" value="P-loop containing nucleotide triphosphate hydrolases"/>
    <property type="match status" value="1"/>
</dbReference>
<name>A0AAD4QJS6_9AGAM</name>
<evidence type="ECO:0000313" key="4">
    <source>
        <dbReference type="Proteomes" id="UP001203297"/>
    </source>
</evidence>
<dbReference type="Proteomes" id="UP001203297">
    <property type="component" value="Unassembled WGS sequence"/>
</dbReference>
<evidence type="ECO:0000256" key="1">
    <source>
        <dbReference type="SAM" id="MobiDB-lite"/>
    </source>
</evidence>
<dbReference type="CDD" id="cd00198">
    <property type="entry name" value="vWFA"/>
    <property type="match status" value="1"/>
</dbReference>
<dbReference type="Gene3D" id="3.40.50.410">
    <property type="entry name" value="von Willebrand factor, type A domain"/>
    <property type="match status" value="1"/>
</dbReference>
<feature type="domain" description="VWFA" evidence="2">
    <location>
        <begin position="1907"/>
        <end position="2121"/>
    </location>
</feature>
<evidence type="ECO:0000313" key="3">
    <source>
        <dbReference type="EMBL" id="KAI0292593.1"/>
    </source>
</evidence>
<dbReference type="PROSITE" id="PS50234">
    <property type="entry name" value="VWFA"/>
    <property type="match status" value="1"/>
</dbReference>
<comment type="caution">
    <text evidence="3">The sequence shown here is derived from an EMBL/GenBank/DDBJ whole genome shotgun (WGS) entry which is preliminary data.</text>
</comment>
<dbReference type="InterPro" id="IPR027417">
    <property type="entry name" value="P-loop_NTPase"/>
</dbReference>
<feature type="region of interest" description="Disordered" evidence="1">
    <location>
        <begin position="165"/>
        <end position="190"/>
    </location>
</feature>
<proteinExistence type="predicted"/>
<dbReference type="PANTHER" id="PTHR22796">
    <property type="entry name" value="URG4-RELATED"/>
    <property type="match status" value="1"/>
</dbReference>
<dbReference type="InterPro" id="IPR002035">
    <property type="entry name" value="VWF_A"/>
</dbReference>